<comment type="subcellular location">
    <subcellularLocation>
        <location evidence="1">Secreted</location>
    </subcellularLocation>
</comment>
<dbReference type="InterPro" id="IPR001314">
    <property type="entry name" value="Peptidase_S1A"/>
</dbReference>
<dbReference type="PANTHER" id="PTHR24258">
    <property type="entry name" value="SERINE PROTEASE-RELATED"/>
    <property type="match status" value="1"/>
</dbReference>
<dbReference type="CDD" id="cd00190">
    <property type="entry name" value="Tryp_SPc"/>
    <property type="match status" value="1"/>
</dbReference>
<keyword evidence="6" id="KW-0472">Membrane</keyword>
<keyword evidence="6" id="KW-1133">Transmembrane helix</keyword>
<dbReference type="GO" id="GO:0005576">
    <property type="term" value="C:extracellular region"/>
    <property type="evidence" value="ECO:0007669"/>
    <property type="project" value="UniProtKB-SubCell"/>
</dbReference>
<keyword evidence="2" id="KW-0964">Secreted</keyword>
<sequence length="526" mass="57826">MRVATVHTVFPSFWPSFFSTDRRFSRRAAVFGFVNNNITIIIIITVVLSPFVAAMSSSSPPHCHRRRRRTPPVQTAVAALVAAVLAIAVRSTVAAPQSDGDAVITIAGNQCKCVPFYLCESSNTVYVPSGSTELGCISDLVCCRVQSDTPVTEESFPSSSELSQISSSTQEPYIENNKPCTCVSKNQCLPTNDGQNNNIRKGSCSSNKVCCINEYVNIISSTQETPVIDEPNYNNVRSCGIGKSPDSINSERIGTRIVNSEDYSNTYFGQFPWMAAILKTDINEETDVKTENVFLCGGSLVHPRVILTAAHCVRDKNVKLMKVRVGVWDTQSNNNEEEKEISHQDRGVSKIVYHPNHNNGTMFNDVALVELESEIKLYPHINIICIPSNEKQLNYDPQSCISTGWGKNGFEQGSRYQTVLKKVELSLVPNDLCQQQLRNTRLGNFFRLHDSFICAGGSKGVDVCKGDGGGPLICAMKGSQEKSKKYMQVGIVSWGIGCGDENIPGVYSSVTANAQWINKELKMITQ</sequence>
<dbReference type="Proteomes" id="UP001154329">
    <property type="component" value="Chromosome 3"/>
</dbReference>
<dbReference type="PROSITE" id="PS00134">
    <property type="entry name" value="TRYPSIN_HIS"/>
    <property type="match status" value="1"/>
</dbReference>
<dbReference type="GO" id="GO:0004252">
    <property type="term" value="F:serine-type endopeptidase activity"/>
    <property type="evidence" value="ECO:0007669"/>
    <property type="project" value="InterPro"/>
</dbReference>
<dbReference type="InterPro" id="IPR009003">
    <property type="entry name" value="Peptidase_S1_PA"/>
</dbReference>
<dbReference type="FunFam" id="2.40.10.10:FF:000038">
    <property type="entry name" value="Serine protease"/>
    <property type="match status" value="1"/>
</dbReference>
<evidence type="ECO:0000256" key="6">
    <source>
        <dbReference type="SAM" id="Phobius"/>
    </source>
</evidence>
<keyword evidence="9" id="KW-1185">Reference proteome</keyword>
<name>A0A9P0J608_APHGO</name>
<dbReference type="Gene3D" id="2.40.10.10">
    <property type="entry name" value="Trypsin-like serine proteases"/>
    <property type="match status" value="2"/>
</dbReference>
<proteinExistence type="predicted"/>
<gene>
    <name evidence="8" type="ORF">APHIGO_LOCUS7734</name>
</gene>
<dbReference type="PRINTS" id="PR00722">
    <property type="entry name" value="CHYMOTRYPSIN"/>
</dbReference>
<dbReference type="PROSITE" id="PS50240">
    <property type="entry name" value="TRYPSIN_DOM"/>
    <property type="match status" value="1"/>
</dbReference>
<evidence type="ECO:0000256" key="3">
    <source>
        <dbReference type="ARBA" id="ARBA00023157"/>
    </source>
</evidence>
<evidence type="ECO:0000256" key="5">
    <source>
        <dbReference type="ARBA" id="ARBA00076468"/>
    </source>
</evidence>
<keyword evidence="6" id="KW-0812">Transmembrane</keyword>
<keyword evidence="3" id="KW-1015">Disulfide bond</keyword>
<feature type="transmembrane region" description="Helical" evidence="6">
    <location>
        <begin position="28"/>
        <end position="54"/>
    </location>
</feature>
<dbReference type="InterPro" id="IPR001254">
    <property type="entry name" value="Trypsin_dom"/>
</dbReference>
<dbReference type="PANTHER" id="PTHR24258:SF129">
    <property type="entry name" value="LP15124P-RELATED"/>
    <property type="match status" value="1"/>
</dbReference>
<feature type="domain" description="Peptidase S1" evidence="7">
    <location>
        <begin position="257"/>
        <end position="522"/>
    </location>
</feature>
<dbReference type="InterPro" id="IPR018114">
    <property type="entry name" value="TRYPSIN_HIS"/>
</dbReference>
<reference evidence="8" key="2">
    <citation type="submission" date="2022-10" db="EMBL/GenBank/DDBJ databases">
        <authorList>
            <consortium name="ENA_rothamsted_submissions"/>
            <consortium name="culmorum"/>
            <person name="King R."/>
        </authorList>
    </citation>
    <scope>NUCLEOTIDE SEQUENCE</scope>
</reference>
<organism evidence="8 9">
    <name type="scientific">Aphis gossypii</name>
    <name type="common">Cotton aphid</name>
    <dbReference type="NCBI Taxonomy" id="80765"/>
    <lineage>
        <taxon>Eukaryota</taxon>
        <taxon>Metazoa</taxon>
        <taxon>Ecdysozoa</taxon>
        <taxon>Arthropoda</taxon>
        <taxon>Hexapoda</taxon>
        <taxon>Insecta</taxon>
        <taxon>Pterygota</taxon>
        <taxon>Neoptera</taxon>
        <taxon>Paraneoptera</taxon>
        <taxon>Hemiptera</taxon>
        <taxon>Sternorrhyncha</taxon>
        <taxon>Aphidomorpha</taxon>
        <taxon>Aphidoidea</taxon>
        <taxon>Aphididae</taxon>
        <taxon>Aphidini</taxon>
        <taxon>Aphis</taxon>
        <taxon>Aphis</taxon>
    </lineage>
</organism>
<dbReference type="GO" id="GO:0006508">
    <property type="term" value="P:proteolysis"/>
    <property type="evidence" value="ECO:0007669"/>
    <property type="project" value="InterPro"/>
</dbReference>
<evidence type="ECO:0000259" key="7">
    <source>
        <dbReference type="PROSITE" id="PS50240"/>
    </source>
</evidence>
<dbReference type="SMART" id="SM00020">
    <property type="entry name" value="Tryp_SPc"/>
    <property type="match status" value="1"/>
</dbReference>
<evidence type="ECO:0000256" key="2">
    <source>
        <dbReference type="ARBA" id="ARBA00022525"/>
    </source>
</evidence>
<dbReference type="SUPFAM" id="SSF50494">
    <property type="entry name" value="Trypsin-like serine proteases"/>
    <property type="match status" value="1"/>
</dbReference>
<protein>
    <recommendedName>
        <fullName evidence="4">Phenoloxidase-activating factor 2</fullName>
    </recommendedName>
    <alternativeName>
        <fullName evidence="5">Prophenoloxidase-activating factor II</fullName>
    </alternativeName>
</protein>
<dbReference type="Pfam" id="PF00089">
    <property type="entry name" value="Trypsin"/>
    <property type="match status" value="1"/>
</dbReference>
<evidence type="ECO:0000313" key="9">
    <source>
        <dbReference type="Proteomes" id="UP001154329"/>
    </source>
</evidence>
<dbReference type="InterPro" id="IPR043504">
    <property type="entry name" value="Peptidase_S1_PA_chymotrypsin"/>
</dbReference>
<accession>A0A9P0J608</accession>
<dbReference type="AlphaFoldDB" id="A0A9P0J608"/>
<evidence type="ECO:0000256" key="1">
    <source>
        <dbReference type="ARBA" id="ARBA00004613"/>
    </source>
</evidence>
<evidence type="ECO:0000256" key="4">
    <source>
        <dbReference type="ARBA" id="ARBA00068096"/>
    </source>
</evidence>
<reference evidence="8" key="1">
    <citation type="submission" date="2022-02" db="EMBL/GenBank/DDBJ databases">
        <authorList>
            <person name="King R."/>
        </authorList>
    </citation>
    <scope>NUCLEOTIDE SEQUENCE</scope>
</reference>
<dbReference type="EMBL" id="OU899036">
    <property type="protein sequence ID" value="CAH1730928.1"/>
    <property type="molecule type" value="Genomic_DNA"/>
</dbReference>
<evidence type="ECO:0000313" key="8">
    <source>
        <dbReference type="EMBL" id="CAH1730928.1"/>
    </source>
</evidence>